<accession>A0A0L7T1T0</accession>
<keyword evidence="1" id="KW-0805">Transcription regulation</keyword>
<evidence type="ECO:0000259" key="4">
    <source>
        <dbReference type="PROSITE" id="PS50932"/>
    </source>
</evidence>
<dbReference type="InterPro" id="IPR010982">
    <property type="entry name" value="Lambda_DNA-bd_dom_sf"/>
</dbReference>
<dbReference type="PANTHER" id="PTHR30146:SF67">
    <property type="entry name" value="HTH-TYPE TRANSCRIPTIONAL REGULATOR ASCG"/>
    <property type="match status" value="1"/>
</dbReference>
<dbReference type="CDD" id="cd01392">
    <property type="entry name" value="HTH_LacI"/>
    <property type="match status" value="1"/>
</dbReference>
<dbReference type="InterPro" id="IPR028082">
    <property type="entry name" value="Peripla_BP_I"/>
</dbReference>
<sequence>MASINDVSRLAQVSKATVSRVLSGSRGVKEESRDAVLRAVDILNYKPNAIAQSLTSQTTHCIGVICATEHIQQATAYLQALEKQLSLHQKHLLLRFANTTAAVEQAISELSTGLCDAMMVVGARFALPPGAQQAVLIDCLNASGEQQIGIDYEFASQTASHYLFTQQRRKIALLNFNPGEAAEQVLQGYRCALETMAMPFNRQLIMDEEQSVSVALQGLINRRVAFDAVLVTDYYQGLEVVELLKRYQLAVPQQVMVFSLDGSAAAFSEPLLPLISLPLETLAQRAIKLIVGSERDFPPLRGSLLTPW</sequence>
<organism evidence="5 8">
    <name type="scientific">Winslowiella iniecta</name>
    <dbReference type="NCBI Taxonomy" id="1560201"/>
    <lineage>
        <taxon>Bacteria</taxon>
        <taxon>Pseudomonadati</taxon>
        <taxon>Pseudomonadota</taxon>
        <taxon>Gammaproteobacteria</taxon>
        <taxon>Enterobacterales</taxon>
        <taxon>Erwiniaceae</taxon>
        <taxon>Winslowiella</taxon>
    </lineage>
</organism>
<proteinExistence type="predicted"/>
<dbReference type="SUPFAM" id="SSF47413">
    <property type="entry name" value="lambda repressor-like DNA-binding domains"/>
    <property type="match status" value="1"/>
</dbReference>
<dbReference type="Proteomes" id="UP000037088">
    <property type="component" value="Unassembled WGS sequence"/>
</dbReference>
<dbReference type="PANTHER" id="PTHR30146">
    <property type="entry name" value="LACI-RELATED TRANSCRIPTIONAL REPRESSOR"/>
    <property type="match status" value="1"/>
</dbReference>
<reference evidence="7 8" key="1">
    <citation type="journal article" date="2015" name="Int. J. Syst. Evol. Microbiol.">
        <title>Erwinia iniecta sp. nov., isolated from Russian wheat aphids (Diuraphis noxia).</title>
        <authorList>
            <person name="Campillo T."/>
            <person name="Luna E."/>
            <person name="Portier P."/>
            <person name="Fischer-Le Saux M."/>
            <person name="Lapitan N."/>
            <person name="Tisserat N.A."/>
            <person name="Leach J.E."/>
        </authorList>
    </citation>
    <scope>NUCLEOTIDE SEQUENCE [LARGE SCALE GENOMIC DNA]</scope>
    <source>
        <strain evidence="5 8">B120</strain>
        <strain evidence="6 7">B149</strain>
    </source>
</reference>
<feature type="domain" description="HTH lacI-type" evidence="4">
    <location>
        <begin position="2"/>
        <end position="56"/>
    </location>
</feature>
<protein>
    <submittedName>
        <fullName evidence="5">LacI family transcriptional regulator</fullName>
    </submittedName>
</protein>
<evidence type="ECO:0000256" key="2">
    <source>
        <dbReference type="ARBA" id="ARBA00023125"/>
    </source>
</evidence>
<keyword evidence="2" id="KW-0238">DNA-binding</keyword>
<dbReference type="GO" id="GO:0000976">
    <property type="term" value="F:transcription cis-regulatory region binding"/>
    <property type="evidence" value="ECO:0007669"/>
    <property type="project" value="TreeGrafter"/>
</dbReference>
<gene>
    <name evidence="5" type="ORF">NG42_13095</name>
    <name evidence="6" type="ORF">NG43_03355</name>
</gene>
<dbReference type="PROSITE" id="PS50932">
    <property type="entry name" value="HTH_LACI_2"/>
    <property type="match status" value="1"/>
</dbReference>
<evidence type="ECO:0000313" key="6">
    <source>
        <dbReference type="EMBL" id="KOC94828.1"/>
    </source>
</evidence>
<dbReference type="GO" id="GO:0003700">
    <property type="term" value="F:DNA-binding transcription factor activity"/>
    <property type="evidence" value="ECO:0007669"/>
    <property type="project" value="TreeGrafter"/>
</dbReference>
<dbReference type="EMBL" id="JRXF01000003">
    <property type="protein sequence ID" value="KOC94828.1"/>
    <property type="molecule type" value="Genomic_DNA"/>
</dbReference>
<dbReference type="Pfam" id="PF00356">
    <property type="entry name" value="LacI"/>
    <property type="match status" value="1"/>
</dbReference>
<comment type="caution">
    <text evidence="5">The sequence shown here is derived from an EMBL/GenBank/DDBJ whole genome shotgun (WGS) entry which is preliminary data.</text>
</comment>
<keyword evidence="3" id="KW-0804">Transcription</keyword>
<evidence type="ECO:0000313" key="8">
    <source>
        <dbReference type="Proteomes" id="UP000037088"/>
    </source>
</evidence>
<name>A0A0L7T1T0_9GAMM</name>
<dbReference type="RefSeq" id="WP_052899903.1">
    <property type="nucleotide sequence ID" value="NZ_JRXE01000017.1"/>
</dbReference>
<dbReference type="AlphaFoldDB" id="A0A0L7T1T0"/>
<evidence type="ECO:0000256" key="1">
    <source>
        <dbReference type="ARBA" id="ARBA00023015"/>
    </source>
</evidence>
<dbReference type="STRING" id="1560201.NG42_13095"/>
<dbReference type="SUPFAM" id="SSF53822">
    <property type="entry name" value="Periplasmic binding protein-like I"/>
    <property type="match status" value="1"/>
</dbReference>
<dbReference type="OrthoDB" id="6479955at2"/>
<dbReference type="SMART" id="SM00354">
    <property type="entry name" value="HTH_LACI"/>
    <property type="match status" value="1"/>
</dbReference>
<evidence type="ECO:0000313" key="7">
    <source>
        <dbReference type="Proteomes" id="UP000036851"/>
    </source>
</evidence>
<dbReference type="InterPro" id="IPR046335">
    <property type="entry name" value="LacI/GalR-like_sensor"/>
</dbReference>
<dbReference type="Pfam" id="PF13377">
    <property type="entry name" value="Peripla_BP_3"/>
    <property type="match status" value="1"/>
</dbReference>
<dbReference type="Gene3D" id="3.40.50.2300">
    <property type="match status" value="2"/>
</dbReference>
<dbReference type="InterPro" id="IPR000843">
    <property type="entry name" value="HTH_LacI"/>
</dbReference>
<dbReference type="PATRIC" id="fig|1560201.3.peg.2788"/>
<dbReference type="Gene3D" id="1.10.260.40">
    <property type="entry name" value="lambda repressor-like DNA-binding domains"/>
    <property type="match status" value="1"/>
</dbReference>
<evidence type="ECO:0000313" key="5">
    <source>
        <dbReference type="EMBL" id="KOC89260.1"/>
    </source>
</evidence>
<evidence type="ECO:0000256" key="3">
    <source>
        <dbReference type="ARBA" id="ARBA00023163"/>
    </source>
</evidence>
<dbReference type="EMBL" id="JRXE01000017">
    <property type="protein sequence ID" value="KOC89260.1"/>
    <property type="molecule type" value="Genomic_DNA"/>
</dbReference>
<keyword evidence="8" id="KW-1185">Reference proteome</keyword>
<dbReference type="Proteomes" id="UP000036851">
    <property type="component" value="Unassembled WGS sequence"/>
</dbReference>